<dbReference type="GO" id="GO:0005829">
    <property type="term" value="C:cytosol"/>
    <property type="evidence" value="ECO:0007669"/>
    <property type="project" value="TreeGrafter"/>
</dbReference>
<evidence type="ECO:0000313" key="1">
    <source>
        <dbReference type="Ensembl" id="ENSSGRP00000022914.1"/>
    </source>
</evidence>
<dbReference type="PANTHER" id="PTHR22605">
    <property type="entry name" value="RZ-TYPE DOMAIN-CONTAINING PROTEIN"/>
    <property type="match status" value="1"/>
</dbReference>
<dbReference type="GO" id="GO:2000051">
    <property type="term" value="P:negative regulation of non-canonical Wnt signaling pathway"/>
    <property type="evidence" value="ECO:0007669"/>
    <property type="project" value="TreeGrafter"/>
</dbReference>
<proteinExistence type="predicted"/>
<evidence type="ECO:0000313" key="2">
    <source>
        <dbReference type="Proteomes" id="UP000472262"/>
    </source>
</evidence>
<dbReference type="InterPro" id="IPR031248">
    <property type="entry name" value="RNF213"/>
</dbReference>
<dbReference type="GO" id="GO:0002040">
    <property type="term" value="P:sprouting angiogenesis"/>
    <property type="evidence" value="ECO:0007669"/>
    <property type="project" value="TreeGrafter"/>
</dbReference>
<dbReference type="GO" id="GO:0016020">
    <property type="term" value="C:membrane"/>
    <property type="evidence" value="ECO:0007669"/>
    <property type="project" value="TreeGrafter"/>
</dbReference>
<dbReference type="Proteomes" id="UP000472262">
    <property type="component" value="Unassembled WGS sequence"/>
</dbReference>
<dbReference type="AlphaFoldDB" id="A0A672LJI2"/>
<dbReference type="OMA" id="HATHRYK"/>
<organism evidence="1 2">
    <name type="scientific">Sinocyclocheilus grahami</name>
    <name type="common">Dianchi golden-line fish</name>
    <name type="synonym">Barbus grahami</name>
    <dbReference type="NCBI Taxonomy" id="75366"/>
    <lineage>
        <taxon>Eukaryota</taxon>
        <taxon>Metazoa</taxon>
        <taxon>Chordata</taxon>
        <taxon>Craniata</taxon>
        <taxon>Vertebrata</taxon>
        <taxon>Euteleostomi</taxon>
        <taxon>Actinopterygii</taxon>
        <taxon>Neopterygii</taxon>
        <taxon>Teleostei</taxon>
        <taxon>Ostariophysi</taxon>
        <taxon>Cypriniformes</taxon>
        <taxon>Cyprinidae</taxon>
        <taxon>Cyprininae</taxon>
        <taxon>Sinocyclocheilus</taxon>
    </lineage>
</organism>
<name>A0A672LJI2_SINGR</name>
<reference evidence="1" key="2">
    <citation type="submission" date="2025-09" db="UniProtKB">
        <authorList>
            <consortium name="Ensembl"/>
        </authorList>
    </citation>
    <scope>IDENTIFICATION</scope>
</reference>
<dbReference type="PANTHER" id="PTHR22605:SF18">
    <property type="entry name" value="E3 UBIQUITIN-PROTEIN LIGASE RNF213-ALPHA"/>
    <property type="match status" value="1"/>
</dbReference>
<keyword evidence="2" id="KW-1185">Reference proteome</keyword>
<protein>
    <recommendedName>
        <fullName evidence="3">Ring finger protein 213</fullName>
    </recommendedName>
</protein>
<dbReference type="Ensembl" id="ENSSGRT00000024709.1">
    <property type="protein sequence ID" value="ENSSGRP00000022914.1"/>
    <property type="gene ID" value="ENSSGRG00000013585.1"/>
</dbReference>
<dbReference type="InParanoid" id="A0A672LJI2"/>
<dbReference type="GO" id="GO:0006511">
    <property type="term" value="P:ubiquitin-dependent protein catabolic process"/>
    <property type="evidence" value="ECO:0007669"/>
    <property type="project" value="TreeGrafter"/>
</dbReference>
<dbReference type="GO" id="GO:0004842">
    <property type="term" value="F:ubiquitin-protein transferase activity"/>
    <property type="evidence" value="ECO:0007669"/>
    <property type="project" value="InterPro"/>
</dbReference>
<evidence type="ECO:0008006" key="3">
    <source>
        <dbReference type="Google" id="ProtNLM"/>
    </source>
</evidence>
<dbReference type="GO" id="GO:0005730">
    <property type="term" value="C:nucleolus"/>
    <property type="evidence" value="ECO:0007669"/>
    <property type="project" value="TreeGrafter"/>
</dbReference>
<sequence>MLSKVKVSQNKNTQVDLSSICTLLKYSLNPADLTELHVIRYEYERDLLPLILSNCQYSMERGQETLMECDLPKIQQQILTRFLQGKPLITLNGIPTVVNRQDRNYEIIFKDVKGKVPQVSCIICFSIILELQSYSDVCEALSTVELALGFLAMTGGEPHMQLATYLEEVLQMTDNIAPHVLKAFSRCSLKHCVALWQLLSSLKSETLLRLKGHPFKDISEEYKHPLQEEHKSQLTSFITKSSAAAFLMEIHEFLLLVLKNPKDTHTFRPDWGLKETVVPYMDGKGLDVPPEVDEFFPEDILLSQCIDAWKFSALLRRERNQINHG</sequence>
<accession>A0A672LJI2</accession>
<dbReference type="GO" id="GO:0016887">
    <property type="term" value="F:ATP hydrolysis activity"/>
    <property type="evidence" value="ECO:0007669"/>
    <property type="project" value="InterPro"/>
</dbReference>
<reference evidence="1" key="1">
    <citation type="submission" date="2025-08" db="UniProtKB">
        <authorList>
            <consortium name="Ensembl"/>
        </authorList>
    </citation>
    <scope>IDENTIFICATION</scope>
</reference>